<dbReference type="OrthoDB" id="350726at2157"/>
<dbReference type="Proteomes" id="UP000198775">
    <property type="component" value="Unassembled WGS sequence"/>
</dbReference>
<name>A0A1H8W3L6_9EURY</name>
<evidence type="ECO:0000313" key="1">
    <source>
        <dbReference type="EMBL" id="SEP22194.1"/>
    </source>
</evidence>
<accession>A0A1H8W3L6</accession>
<keyword evidence="2" id="KW-1185">Reference proteome</keyword>
<dbReference type="AlphaFoldDB" id="A0A1H8W3L6"/>
<gene>
    <name evidence="1" type="ORF">SAMN05216388_10478</name>
</gene>
<dbReference type="RefSeq" id="WP_092664426.1">
    <property type="nucleotide sequence ID" value="NZ_FOCX01000047.1"/>
</dbReference>
<dbReference type="EMBL" id="FOCX01000047">
    <property type="protein sequence ID" value="SEP22194.1"/>
    <property type="molecule type" value="Genomic_DNA"/>
</dbReference>
<protein>
    <submittedName>
        <fullName evidence="1">Uncharacterized protein</fullName>
    </submittedName>
</protein>
<evidence type="ECO:0000313" key="2">
    <source>
        <dbReference type="Proteomes" id="UP000198775"/>
    </source>
</evidence>
<organism evidence="1 2">
    <name type="scientific">Halorientalis persicus</name>
    <dbReference type="NCBI Taxonomy" id="1367881"/>
    <lineage>
        <taxon>Archaea</taxon>
        <taxon>Methanobacteriati</taxon>
        <taxon>Methanobacteriota</taxon>
        <taxon>Stenosarchaea group</taxon>
        <taxon>Halobacteria</taxon>
        <taxon>Halobacteriales</taxon>
        <taxon>Haloarculaceae</taxon>
        <taxon>Halorientalis</taxon>
    </lineage>
</organism>
<proteinExistence type="predicted"/>
<reference evidence="2" key="1">
    <citation type="submission" date="2016-10" db="EMBL/GenBank/DDBJ databases">
        <authorList>
            <person name="Varghese N."/>
            <person name="Submissions S."/>
        </authorList>
    </citation>
    <scope>NUCLEOTIDE SEQUENCE [LARGE SCALE GENOMIC DNA]</scope>
    <source>
        <strain evidence="2">IBRC-M 10043</strain>
    </source>
</reference>
<sequence length="75" mass="8620">MIIFQEHDEATCPECGASLLFGDKEKPGGWKIYYECSDRDNCNWEAGRVGYISRSDVDHTDEVDEKAIEMGDRWT</sequence>